<gene>
    <name evidence="26" type="primary">NCAS0C01250</name>
    <name evidence="26" type="ordered locus">NCAS_0C01250</name>
</gene>
<dbReference type="InParanoid" id="G0VCA6"/>
<dbReference type="InterPro" id="IPR012337">
    <property type="entry name" value="RNaseH-like_sf"/>
</dbReference>
<reference key="2">
    <citation type="submission" date="2011-08" db="EMBL/GenBank/DDBJ databases">
        <title>Genome sequence of Naumovozyma castellii.</title>
        <authorList>
            <person name="Gordon J.L."/>
            <person name="Armisen D."/>
            <person name="Proux-Wera E."/>
            <person name="OhEigeartaigh S.S."/>
            <person name="Byrne K.P."/>
            <person name="Wolfe K.H."/>
        </authorList>
    </citation>
    <scope>NUCLEOTIDE SEQUENCE</scope>
    <source>
        <strain>Type strain:CBS 4309</strain>
    </source>
</reference>
<dbReference type="PRINTS" id="PR00106">
    <property type="entry name" value="DNAPOLB"/>
</dbReference>
<dbReference type="InterPro" id="IPR025687">
    <property type="entry name" value="Znf-C4pol"/>
</dbReference>
<organism evidence="26 27">
    <name type="scientific">Naumovozyma castellii</name>
    <name type="common">Yeast</name>
    <name type="synonym">Saccharomyces castellii</name>
    <dbReference type="NCBI Taxonomy" id="27288"/>
    <lineage>
        <taxon>Eukaryota</taxon>
        <taxon>Fungi</taxon>
        <taxon>Dikarya</taxon>
        <taxon>Ascomycota</taxon>
        <taxon>Saccharomycotina</taxon>
        <taxon>Saccharomycetes</taxon>
        <taxon>Saccharomycetales</taxon>
        <taxon>Saccharomycetaceae</taxon>
        <taxon>Naumovozyma</taxon>
    </lineage>
</organism>
<dbReference type="InterPro" id="IPR006133">
    <property type="entry name" value="DNA-dir_DNA_pol_B_exonuc"/>
</dbReference>
<evidence type="ECO:0000259" key="25">
    <source>
        <dbReference type="Pfam" id="PF24065"/>
    </source>
</evidence>
<dbReference type="SUPFAM" id="SSF53098">
    <property type="entry name" value="Ribonuclease H-like"/>
    <property type="match status" value="1"/>
</dbReference>
<dbReference type="InterPro" id="IPR043502">
    <property type="entry name" value="DNA/RNA_pol_sf"/>
</dbReference>
<dbReference type="OMA" id="GRNKMGF"/>
<dbReference type="GO" id="GO:0003677">
    <property type="term" value="F:DNA binding"/>
    <property type="evidence" value="ECO:0007669"/>
    <property type="project" value="UniProtKB-KW"/>
</dbReference>
<evidence type="ECO:0000256" key="17">
    <source>
        <dbReference type="ARBA" id="ARBA00023242"/>
    </source>
</evidence>
<evidence type="ECO:0000256" key="8">
    <source>
        <dbReference type="ARBA" id="ARBA00022723"/>
    </source>
</evidence>
<keyword evidence="9" id="KW-0227">DNA damage</keyword>
<comment type="subunit">
    <text evidence="19">Forms DNA polymerase zeta with REV7.</text>
</comment>
<evidence type="ECO:0000256" key="14">
    <source>
        <dbReference type="ARBA" id="ARBA00023014"/>
    </source>
</evidence>
<comment type="catalytic activity">
    <reaction evidence="18 20">
        <text>DNA(n) + a 2'-deoxyribonucleoside 5'-triphosphate = DNA(n+1) + diphosphate</text>
        <dbReference type="Rhea" id="RHEA:22508"/>
        <dbReference type="Rhea" id="RHEA-COMP:17339"/>
        <dbReference type="Rhea" id="RHEA-COMP:17340"/>
        <dbReference type="ChEBI" id="CHEBI:33019"/>
        <dbReference type="ChEBI" id="CHEBI:61560"/>
        <dbReference type="ChEBI" id="CHEBI:173112"/>
        <dbReference type="EC" id="2.7.7.7"/>
    </reaction>
</comment>
<dbReference type="GO" id="GO:0005739">
    <property type="term" value="C:mitochondrion"/>
    <property type="evidence" value="ECO:0007669"/>
    <property type="project" value="EnsemblFungi"/>
</dbReference>
<protein>
    <recommendedName>
        <fullName evidence="20">DNA polymerase</fullName>
        <ecNumber evidence="20">2.7.7.7</ecNumber>
    </recommendedName>
</protein>
<evidence type="ECO:0000259" key="23">
    <source>
        <dbReference type="Pfam" id="PF14260"/>
    </source>
</evidence>
<keyword evidence="16" id="KW-0234">DNA repair</keyword>
<keyword evidence="15 20" id="KW-0238">DNA-binding</keyword>
<dbReference type="GO" id="GO:0000166">
    <property type="term" value="F:nucleotide binding"/>
    <property type="evidence" value="ECO:0007669"/>
    <property type="project" value="InterPro"/>
</dbReference>
<dbReference type="SUPFAM" id="SSF56672">
    <property type="entry name" value="DNA/RNA polymerases"/>
    <property type="match status" value="1"/>
</dbReference>
<dbReference type="InterPro" id="IPR006172">
    <property type="entry name" value="DNA-dir_DNA_pol_B"/>
</dbReference>
<keyword evidence="13 20" id="KW-0408">Iron</keyword>
<dbReference type="FunCoup" id="G0VCA6">
    <property type="interactions" value="727"/>
</dbReference>
<dbReference type="InterPro" id="IPR056435">
    <property type="entry name" value="DPOD/Z_N"/>
</dbReference>
<dbReference type="EC" id="2.7.7.7" evidence="20"/>
<dbReference type="Pfam" id="PF24065">
    <property type="entry name" value="REV3_N"/>
    <property type="match status" value="1"/>
</dbReference>
<dbReference type="InterPro" id="IPR006134">
    <property type="entry name" value="DNA-dir_DNA_pol_B_multi_dom"/>
</dbReference>
<comment type="cofactor">
    <cofactor evidence="1 20">
        <name>[4Fe-4S] cluster</name>
        <dbReference type="ChEBI" id="CHEBI:49883"/>
    </cofactor>
</comment>
<dbReference type="Proteomes" id="UP000001640">
    <property type="component" value="Chromosome 3"/>
</dbReference>
<dbReference type="SMART" id="SM00486">
    <property type="entry name" value="POLBc"/>
    <property type="match status" value="1"/>
</dbReference>
<dbReference type="Pfam" id="PF24055">
    <property type="entry name" value="POL3_N"/>
    <property type="match status" value="1"/>
</dbReference>
<dbReference type="GO" id="GO:0016035">
    <property type="term" value="C:zeta DNA polymerase complex"/>
    <property type="evidence" value="ECO:0007669"/>
    <property type="project" value="EnsemblFungi"/>
</dbReference>
<dbReference type="eggNOG" id="KOG0968">
    <property type="taxonomic scope" value="Eukaryota"/>
</dbReference>
<keyword evidence="14 20" id="KW-0411">Iron-sulfur</keyword>
<keyword evidence="7 20" id="KW-0235">DNA replication</keyword>
<feature type="domain" description="DNA polymerase zeta catalytic subunit N-terminal" evidence="25">
    <location>
        <begin position="17"/>
        <end position="70"/>
    </location>
</feature>
<dbReference type="Pfam" id="PF14260">
    <property type="entry name" value="zf-C4pol"/>
    <property type="match status" value="1"/>
</dbReference>
<evidence type="ECO:0000256" key="13">
    <source>
        <dbReference type="ARBA" id="ARBA00023004"/>
    </source>
</evidence>
<dbReference type="PANTHER" id="PTHR45812:SF1">
    <property type="entry name" value="DNA POLYMERASE ZETA CATALYTIC SUBUNIT"/>
    <property type="match status" value="1"/>
</dbReference>
<dbReference type="Gene3D" id="3.30.420.10">
    <property type="entry name" value="Ribonuclease H-like superfamily/Ribonuclease H"/>
    <property type="match status" value="1"/>
</dbReference>
<dbReference type="GO" id="GO:0042276">
    <property type="term" value="P:error-prone translesion synthesis"/>
    <property type="evidence" value="ECO:0007669"/>
    <property type="project" value="EnsemblFungi"/>
</dbReference>
<dbReference type="InterPro" id="IPR023211">
    <property type="entry name" value="DNA_pol_palm_dom_sf"/>
</dbReference>
<dbReference type="InterPro" id="IPR042087">
    <property type="entry name" value="DNA_pol_B_thumb"/>
</dbReference>
<dbReference type="GO" id="GO:0000724">
    <property type="term" value="P:double-strand break repair via homologous recombination"/>
    <property type="evidence" value="ECO:0007669"/>
    <property type="project" value="TreeGrafter"/>
</dbReference>
<keyword evidence="17 20" id="KW-0539">Nucleus</keyword>
<evidence type="ECO:0000259" key="22">
    <source>
        <dbReference type="Pfam" id="PF03104"/>
    </source>
</evidence>
<keyword evidence="5 20" id="KW-0808">Transferase</keyword>
<evidence type="ECO:0000256" key="6">
    <source>
        <dbReference type="ARBA" id="ARBA00022695"/>
    </source>
</evidence>
<evidence type="ECO:0000313" key="27">
    <source>
        <dbReference type="Proteomes" id="UP000001640"/>
    </source>
</evidence>
<dbReference type="RefSeq" id="XP_003675482.1">
    <property type="nucleotide sequence ID" value="XM_003675434.1"/>
</dbReference>
<keyword evidence="6 20" id="KW-0548">Nucleotidyltransferase</keyword>
<dbReference type="Gene3D" id="1.10.287.690">
    <property type="entry name" value="Helix hairpin bin"/>
    <property type="match status" value="1"/>
</dbReference>
<comment type="subcellular location">
    <subcellularLocation>
        <location evidence="2 20">Nucleus</location>
    </subcellularLocation>
</comment>
<dbReference type="HOGENOM" id="CLU_000203_3_1_1"/>
<sequence length="1473" mass="169645">MSENISSMGSSLSNEQLNIQLNNYDFYMSKPTPLDRAHGISLPMNQYIRVPVIRIYGSLPSGHQVLCHIHGVLPYIFVQYNGEVSDSNAIMNQKCAQLQELLEKQISASMKNRKNNQQSASNASSLEYIANVSVTKAVPFYAFHVGWTLFYKISILNPSFVNRIADLLRDGNLNLAHNEVYEAHIPYLLQFSADFNLFGCDWIKLEKCYFRKPVLNNILGIDNLMQDEDLKKVLNQFNEQDQNVLESKAFPRMGNGLLEIDVLPQFIQNIHFMKFRDIHHDFIEKIQDLSSILKGPYVTSTRQMTKELQEQRQLLSLQEYKPLKDIERVDVDTEWQSSEDFRKFYEEAKKRQISLDGKFPKFETFVQNNSKIDRVRRPHEMLSQLWPVPLSLGGHQSGTGSKNKNSDVINTAFEEYSLLNITDDEADQLHEEFSSPLKQIEPISAGLGKSQPQPSMDLHLTQMMAKRKKTRFNISHTHYSKVSDNKLSIPVGSDSYLYKKPPVDSVLLLEDLQDKGFPIVNYSDPYFSNPVDLNEKPYIYSGKIFEIPSRHLSNRISLNFSDESVVFEEKVRTSLFSEWKYVKRPPTYNTIENSFKNNVPVKNYKSQIERSSPKYPFLYKFPSDSSTKKKKGKIHDTLTHFTLEIHVNCRNGKRPDPKEDEVNMIVWCIEEETFPFDLSIAKEGIMALNKEGSSPYEEKFERAASPVSVAFFETEFDMFDALTDLILLFDPDILSGFEVHMSSWGYIIERCRIIHKFDIAVEIARVNERWKNKSKDVWGYTHSSGTQITGRHVINIWRVLRSELNLTQYTIENIVYNVLHERLPHFSFDTLTKLWTDTGNLCGLKTVIFYWLTRARMNVRLLQKQEFIGKTMEQARLIGIDFHSVFYRGSQFKVESFLIRICKSESYVLISASKKQVRRQKALECVPLVMEPESAFYKSPLIVLDFQSLYPSIMIAYNYCYSTMIGRVRNLTTHGNELGVATFSLEKNLLRLLENDVTIAPNGVVYAKSTVRKSTLAKMLTEILDIRVMVKKTISELGKGNERLRRVLNNKQLALKLLANVTYGYTSASFSGRMPCSDLADSVVQTGRETLEKAISIIESNEDWGAKVVYGDTDSLFVYLPGKTKEEAFKFGNEMAVAVTKRNPKPVFLKFEKVYHPCILVSKKRYVGYSYENVGQTVPYFDAKGIETVRRDGHPAQQKITEKALKILFDSKDISQVKRYVQSQFTKVQEGRVSVQDFCFAKEVKLGTYKSDKTAPAGAVVATKLMENDHRAEPQYKERVPYLVVKGKSGQILRERSISPLEFFANPDLELDSEYYITKTLVPPLSRLFNVIGIDVSEWAYELKKYKKAHSTVNNKKIEKIGNLLLCSHCKEPYNKIDDNVLCDNCLSHPLETTSDLLYQDLQRQFELEKLKLICQTCSYRYNKDAGLIGAEISTHCNSYDCPIFYSKFKSLKYLQSSEGKERVRTLERLDEW</sequence>
<dbReference type="PROSITE" id="PS00116">
    <property type="entry name" value="DNA_POLYMERASE_B"/>
    <property type="match status" value="1"/>
</dbReference>
<dbReference type="EMBL" id="HE576754">
    <property type="protein sequence ID" value="CCC69115.1"/>
    <property type="molecule type" value="Genomic_DNA"/>
</dbReference>
<dbReference type="InterPro" id="IPR030559">
    <property type="entry name" value="PolZ_Rev3"/>
</dbReference>
<dbReference type="KEGG" id="ncs:NCAS_0C01250"/>
<keyword evidence="4 20" id="KW-0004">4Fe-4S</keyword>
<dbReference type="Gene3D" id="3.90.1600.10">
    <property type="entry name" value="Palm domain of DNA polymerase"/>
    <property type="match status" value="1"/>
</dbReference>
<keyword evidence="10 20" id="KW-0863">Zinc-finger</keyword>
<evidence type="ECO:0000313" key="26">
    <source>
        <dbReference type="EMBL" id="CCC69115.1"/>
    </source>
</evidence>
<evidence type="ECO:0000256" key="2">
    <source>
        <dbReference type="ARBA" id="ARBA00004123"/>
    </source>
</evidence>
<accession>G0VCA6</accession>
<dbReference type="Gene3D" id="1.10.132.60">
    <property type="entry name" value="DNA polymerase family B, C-terminal domain"/>
    <property type="match status" value="1"/>
</dbReference>
<dbReference type="GO" id="GO:0006260">
    <property type="term" value="P:DNA replication"/>
    <property type="evidence" value="ECO:0007669"/>
    <property type="project" value="UniProtKB-KW"/>
</dbReference>
<evidence type="ECO:0000256" key="5">
    <source>
        <dbReference type="ARBA" id="ARBA00022679"/>
    </source>
</evidence>
<feature type="domain" description="C4-type zinc-finger of DNA polymerase delta" evidence="23">
    <location>
        <begin position="1367"/>
        <end position="1448"/>
    </location>
</feature>
<evidence type="ECO:0000256" key="12">
    <source>
        <dbReference type="ARBA" id="ARBA00022932"/>
    </source>
</evidence>
<evidence type="ECO:0000256" key="9">
    <source>
        <dbReference type="ARBA" id="ARBA00022763"/>
    </source>
</evidence>
<evidence type="ECO:0000256" key="7">
    <source>
        <dbReference type="ARBA" id="ARBA00022705"/>
    </source>
</evidence>
<evidence type="ECO:0000256" key="1">
    <source>
        <dbReference type="ARBA" id="ARBA00001966"/>
    </source>
</evidence>
<evidence type="ECO:0000256" key="4">
    <source>
        <dbReference type="ARBA" id="ARBA00022485"/>
    </source>
</evidence>
<evidence type="ECO:0000256" key="15">
    <source>
        <dbReference type="ARBA" id="ARBA00023125"/>
    </source>
</evidence>
<dbReference type="InterPro" id="IPR056447">
    <property type="entry name" value="REV3_N"/>
</dbReference>
<evidence type="ECO:0000256" key="19">
    <source>
        <dbReference type="ARBA" id="ARBA00066055"/>
    </source>
</evidence>
<dbReference type="Gene3D" id="3.30.342.10">
    <property type="entry name" value="DNA Polymerase, chain B, domain 1"/>
    <property type="match status" value="1"/>
</dbReference>
<keyword evidence="8 20" id="KW-0479">Metal-binding</keyword>
<feature type="domain" description="DNA-directed DNA polymerase family B exonuclease" evidence="22">
    <location>
        <begin position="603"/>
        <end position="814"/>
    </location>
</feature>
<dbReference type="GO" id="GO:0070987">
    <property type="term" value="P:error-free translesion synthesis"/>
    <property type="evidence" value="ECO:0007669"/>
    <property type="project" value="EnsemblFungi"/>
</dbReference>
<dbReference type="CDD" id="cd05778">
    <property type="entry name" value="DNA_polB_zeta_exo"/>
    <property type="match status" value="1"/>
</dbReference>
<dbReference type="FunFam" id="3.30.420.10:FF:000024">
    <property type="entry name" value="DNA polymerase zeta catalytic subunit"/>
    <property type="match status" value="1"/>
</dbReference>
<dbReference type="GO" id="GO:0005634">
    <property type="term" value="C:nucleus"/>
    <property type="evidence" value="ECO:0007669"/>
    <property type="project" value="UniProtKB-SubCell"/>
</dbReference>
<dbReference type="CDD" id="cd05534">
    <property type="entry name" value="POLBc_zeta"/>
    <property type="match status" value="1"/>
</dbReference>
<dbReference type="FunFam" id="1.10.287.690:FF:000002">
    <property type="entry name" value="DNA polymerase zeta"/>
    <property type="match status" value="1"/>
</dbReference>
<proteinExistence type="inferred from homology"/>
<name>G0VCA6_NAUCA</name>
<dbReference type="GO" id="GO:0003887">
    <property type="term" value="F:DNA-directed DNA polymerase activity"/>
    <property type="evidence" value="ECO:0007669"/>
    <property type="project" value="UniProtKB-KW"/>
</dbReference>
<dbReference type="InterPro" id="IPR017964">
    <property type="entry name" value="DNA-dir_DNA_pol_B_CS"/>
</dbReference>
<keyword evidence="12 20" id="KW-0239">DNA-directed DNA polymerase</keyword>
<evidence type="ECO:0000259" key="24">
    <source>
        <dbReference type="Pfam" id="PF24055"/>
    </source>
</evidence>
<keyword evidence="27" id="KW-1185">Reference proteome</keyword>
<reference evidence="26 27" key="1">
    <citation type="journal article" date="2011" name="Proc. Natl. Acad. Sci. U.S.A.">
        <title>Evolutionary erosion of yeast sex chromosomes by mating-type switching accidents.</title>
        <authorList>
            <person name="Gordon J.L."/>
            <person name="Armisen D."/>
            <person name="Proux-Wera E."/>
            <person name="Oheigeartaigh S.S."/>
            <person name="Byrne K.P."/>
            <person name="Wolfe K.H."/>
        </authorList>
    </citation>
    <scope>NUCLEOTIDE SEQUENCE [LARGE SCALE GENOMIC DNA]</scope>
    <source>
        <strain evidence="27">ATCC 76901 / BCRC 22586 / CBS 4309 / NBRC 1992 / NRRL Y-12630</strain>
    </source>
</reference>
<evidence type="ECO:0000256" key="3">
    <source>
        <dbReference type="ARBA" id="ARBA00005755"/>
    </source>
</evidence>
<dbReference type="OrthoDB" id="2414538at2759"/>
<evidence type="ECO:0000256" key="16">
    <source>
        <dbReference type="ARBA" id="ARBA00023204"/>
    </source>
</evidence>
<dbReference type="Pfam" id="PF00136">
    <property type="entry name" value="DNA_pol_B"/>
    <property type="match status" value="1"/>
</dbReference>
<dbReference type="InterPro" id="IPR036397">
    <property type="entry name" value="RNaseH_sf"/>
</dbReference>
<dbReference type="FunFam" id="1.10.132.60:FF:000007">
    <property type="entry name" value="DNA polymerase"/>
    <property type="match status" value="1"/>
</dbReference>
<evidence type="ECO:0000256" key="10">
    <source>
        <dbReference type="ARBA" id="ARBA00022771"/>
    </source>
</evidence>
<evidence type="ECO:0000256" key="20">
    <source>
        <dbReference type="RuleBase" id="RU000442"/>
    </source>
</evidence>
<evidence type="ECO:0000256" key="18">
    <source>
        <dbReference type="ARBA" id="ARBA00049244"/>
    </source>
</evidence>
<keyword evidence="11 20" id="KW-0862">Zinc</keyword>
<dbReference type="Pfam" id="PF03104">
    <property type="entry name" value="DNA_pol_B_exo1"/>
    <property type="match status" value="1"/>
</dbReference>
<feature type="domain" description="DNA polymerase delta/zeta catalytic subunit N-terminal" evidence="24">
    <location>
        <begin position="71"/>
        <end position="161"/>
    </location>
</feature>
<evidence type="ECO:0000259" key="21">
    <source>
        <dbReference type="Pfam" id="PF00136"/>
    </source>
</evidence>
<comment type="similarity">
    <text evidence="3 20">Belongs to the DNA polymerase type-B family.</text>
</comment>
<dbReference type="GO" id="GO:0008270">
    <property type="term" value="F:zinc ion binding"/>
    <property type="evidence" value="ECO:0007669"/>
    <property type="project" value="UniProtKB-KW"/>
</dbReference>
<dbReference type="PANTHER" id="PTHR45812">
    <property type="entry name" value="DNA POLYMERASE ZETA CATALYTIC SUBUNIT"/>
    <property type="match status" value="1"/>
</dbReference>
<evidence type="ECO:0000256" key="11">
    <source>
        <dbReference type="ARBA" id="ARBA00022833"/>
    </source>
</evidence>
<dbReference type="GO" id="GO:0051539">
    <property type="term" value="F:4 iron, 4 sulfur cluster binding"/>
    <property type="evidence" value="ECO:0007669"/>
    <property type="project" value="UniProtKB-KW"/>
</dbReference>
<feature type="domain" description="DNA-directed DNA polymerase family B multifunctional" evidence="21">
    <location>
        <begin position="880"/>
        <end position="1332"/>
    </location>
</feature>
<dbReference type="GeneID" id="96902699"/>
<dbReference type="STRING" id="1064592.G0VCA6"/>